<feature type="domain" description="AAA+ ATPase" evidence="2">
    <location>
        <begin position="210"/>
        <end position="339"/>
    </location>
</feature>
<dbReference type="InterPro" id="IPR003593">
    <property type="entry name" value="AAA+_ATPase"/>
</dbReference>
<dbReference type="Pfam" id="PF13541">
    <property type="entry name" value="ChlI"/>
    <property type="match status" value="1"/>
</dbReference>
<dbReference type="Proteomes" id="UP001623591">
    <property type="component" value="Unassembled WGS sequence"/>
</dbReference>
<dbReference type="Gene3D" id="3.40.50.300">
    <property type="entry name" value="P-loop containing nucleotide triphosphate hydrolases"/>
    <property type="match status" value="1"/>
</dbReference>
<dbReference type="PANTHER" id="PTHR32039:SF7">
    <property type="entry name" value="COMPETENCE PROTEIN COMM"/>
    <property type="match status" value="1"/>
</dbReference>
<protein>
    <submittedName>
        <fullName evidence="3">YifB family Mg chelatase-like AAA ATPase</fullName>
    </submittedName>
</protein>
<dbReference type="SMART" id="SM00382">
    <property type="entry name" value="AAA"/>
    <property type="match status" value="1"/>
</dbReference>
<dbReference type="EMBL" id="JBJHZZ010000004">
    <property type="protein sequence ID" value="MFL0246960.1"/>
    <property type="molecule type" value="Genomic_DNA"/>
</dbReference>
<dbReference type="InterPro" id="IPR027417">
    <property type="entry name" value="P-loop_NTPase"/>
</dbReference>
<dbReference type="RefSeq" id="WP_406769425.1">
    <property type="nucleotide sequence ID" value="NZ_JBJHZZ010000004.1"/>
</dbReference>
<evidence type="ECO:0000313" key="3">
    <source>
        <dbReference type="EMBL" id="MFL0246960.1"/>
    </source>
</evidence>
<dbReference type="InterPro" id="IPR014721">
    <property type="entry name" value="Ribsml_uS5_D2-typ_fold_subgr"/>
</dbReference>
<dbReference type="InterPro" id="IPR045006">
    <property type="entry name" value="CHLI-like"/>
</dbReference>
<keyword evidence="4" id="KW-1185">Reference proteome</keyword>
<dbReference type="Gene3D" id="3.30.230.10">
    <property type="match status" value="1"/>
</dbReference>
<dbReference type="CDD" id="cd00009">
    <property type="entry name" value="AAA"/>
    <property type="match status" value="1"/>
</dbReference>
<dbReference type="SUPFAM" id="SSF52540">
    <property type="entry name" value="P-loop containing nucleoside triphosphate hydrolases"/>
    <property type="match status" value="1"/>
</dbReference>
<dbReference type="InterPro" id="IPR000523">
    <property type="entry name" value="Mg_chelatse_chII-like_cat_dom"/>
</dbReference>
<organism evidence="3 4">
    <name type="scientific">Candidatus Clostridium stratigraminis</name>
    <dbReference type="NCBI Taxonomy" id="3381661"/>
    <lineage>
        <taxon>Bacteria</taxon>
        <taxon>Bacillati</taxon>
        <taxon>Bacillota</taxon>
        <taxon>Clostridia</taxon>
        <taxon>Eubacteriales</taxon>
        <taxon>Clostridiaceae</taxon>
        <taxon>Clostridium</taxon>
    </lineage>
</organism>
<gene>
    <name evidence="3" type="ORF">ACJDUG_08245</name>
</gene>
<reference evidence="3 4" key="1">
    <citation type="submission" date="2024-11" db="EMBL/GenBank/DDBJ databases">
        <authorList>
            <person name="Heng Y.C."/>
            <person name="Lim A.C.H."/>
            <person name="Lee J.K.Y."/>
            <person name="Kittelmann S."/>
        </authorList>
    </citation>
    <scope>NUCLEOTIDE SEQUENCE [LARGE SCALE GENOMIC DNA]</scope>
    <source>
        <strain evidence="3 4">WILCCON 0185</strain>
    </source>
</reference>
<evidence type="ECO:0000259" key="2">
    <source>
        <dbReference type="SMART" id="SM00382"/>
    </source>
</evidence>
<name>A0ABW8T4T7_9CLOT</name>
<dbReference type="InterPro" id="IPR025158">
    <property type="entry name" value="Mg_chelat-rel_C"/>
</dbReference>
<dbReference type="Pfam" id="PF01078">
    <property type="entry name" value="Mg_chelatase"/>
    <property type="match status" value="1"/>
</dbReference>
<accession>A0ABW8T4T7</accession>
<proteinExistence type="inferred from homology"/>
<evidence type="ECO:0000313" key="4">
    <source>
        <dbReference type="Proteomes" id="UP001623591"/>
    </source>
</evidence>
<evidence type="ECO:0000256" key="1">
    <source>
        <dbReference type="ARBA" id="ARBA00006354"/>
    </source>
</evidence>
<dbReference type="Pfam" id="PF13335">
    <property type="entry name" value="Mg_chelatase_C"/>
    <property type="match status" value="1"/>
</dbReference>
<comment type="caution">
    <text evidence="3">The sequence shown here is derived from an EMBL/GenBank/DDBJ whole genome shotgun (WGS) entry which is preliminary data.</text>
</comment>
<dbReference type="NCBIfam" id="TIGR00368">
    <property type="entry name" value="YifB family Mg chelatase-like AAA ATPase"/>
    <property type="match status" value="1"/>
</dbReference>
<dbReference type="PANTHER" id="PTHR32039">
    <property type="entry name" value="MAGNESIUM-CHELATASE SUBUNIT CHLI"/>
    <property type="match status" value="1"/>
</dbReference>
<comment type="similarity">
    <text evidence="1">Belongs to the Mg-chelatase subunits D/I family. ComM subfamily.</text>
</comment>
<dbReference type="InterPro" id="IPR004482">
    <property type="entry name" value="Mg_chelat-rel"/>
</dbReference>
<sequence>MAIKVITAAFSGISGIMVTVEIDIAKGLPSLNIVGLADVSVKESKERVRAAIINSGYEFPINRITVNLAPADIRKDGSQFDLPIAIGILMATGQVNICSNETYLFIGELSLSGDIKKVKGALPIILEGSENNIRNFIVPSGNAKECAIVQQCNIYTFDTLRQIVNFLEYKDMLPYFESVGERDNNNFEYDFKDVIGQESCKRAIEIAAAGGHNLILWGPPGSGKSMLAYRIPSILPSLSYEEALEVTKIYSVSGNLKEEGLVRNRPFRSPHHTSSNISLVGGGNNLTPGEISLAHNGVLFLDEILEFKKGVLEVLRQPLEDRSIKISRANGSVVYPASFMLVGSLNPCPCGYYRSASKICNCSDYERKRYISKLSGPLLDRIDIFVYVNSLNYKEITAKNKAESSIAIKNRVDAARKIQKERFINSKINCNAQMNMKQISAHCKLDKDSSILLEKIYNKYHLSNRAYSRILKISRTISDLNGNKAIKYTDVVEAINYRKFLEENII</sequence>
<dbReference type="InterPro" id="IPR020568">
    <property type="entry name" value="Ribosomal_Su5_D2-typ_SF"/>
</dbReference>
<dbReference type="SUPFAM" id="SSF54211">
    <property type="entry name" value="Ribosomal protein S5 domain 2-like"/>
    <property type="match status" value="1"/>
</dbReference>